<keyword evidence="2" id="KW-1185">Reference proteome</keyword>
<dbReference type="PANTHER" id="PTHR31299">
    <property type="entry name" value="ESTERASE, PUTATIVE (AFU_ORTHOLOGUE AFUA_1G05850)-RELATED"/>
    <property type="match status" value="1"/>
</dbReference>
<comment type="caution">
    <text evidence="1">The sequence shown here is derived from an EMBL/GenBank/DDBJ whole genome shotgun (WGS) entry which is preliminary data.</text>
</comment>
<name>A0ABR1HXC1_9HYPO</name>
<dbReference type="InterPro" id="IPR007815">
    <property type="entry name" value="Emycin_Estase"/>
</dbReference>
<protein>
    <submittedName>
        <fullName evidence="1">Uncharacterized protein</fullName>
    </submittedName>
</protein>
<dbReference type="EMBL" id="JAZAVK010000077">
    <property type="protein sequence ID" value="KAK7425711.1"/>
    <property type="molecule type" value="Genomic_DNA"/>
</dbReference>
<dbReference type="Pfam" id="PF05139">
    <property type="entry name" value="Erythro_esteras"/>
    <property type="match status" value="1"/>
</dbReference>
<dbReference type="InterPro" id="IPR052036">
    <property type="entry name" value="Hydrolase/PRTase-associated"/>
</dbReference>
<organism evidence="1 2">
    <name type="scientific">Neonectria magnoliae</name>
    <dbReference type="NCBI Taxonomy" id="2732573"/>
    <lineage>
        <taxon>Eukaryota</taxon>
        <taxon>Fungi</taxon>
        <taxon>Dikarya</taxon>
        <taxon>Ascomycota</taxon>
        <taxon>Pezizomycotina</taxon>
        <taxon>Sordariomycetes</taxon>
        <taxon>Hypocreomycetidae</taxon>
        <taxon>Hypocreales</taxon>
        <taxon>Nectriaceae</taxon>
        <taxon>Neonectria</taxon>
    </lineage>
</organism>
<sequence length="100" mass="11624">MSASMREVIRYLEKVDPDAADVARERYGKLIPWADDPHEYGLEAFMTGFKGFERKVIAMLKDLLSKRLEYSSALWNGTEFHNGERNARVVTDAEKYYRAM</sequence>
<evidence type="ECO:0000313" key="1">
    <source>
        <dbReference type="EMBL" id="KAK7425711.1"/>
    </source>
</evidence>
<reference evidence="1 2" key="1">
    <citation type="journal article" date="2025" name="Microbiol. Resour. Announc.">
        <title>Draft genome sequences for Neonectria magnoliae and Neonectria punicea, canker pathogens of Liriodendron tulipifera and Acer saccharum in West Virginia.</title>
        <authorList>
            <person name="Petronek H.M."/>
            <person name="Kasson M.T."/>
            <person name="Metheny A.M."/>
            <person name="Stauder C.M."/>
            <person name="Lovett B."/>
            <person name="Lynch S.C."/>
            <person name="Garnas J.R."/>
            <person name="Kasson L.R."/>
            <person name="Stajich J.E."/>
        </authorList>
    </citation>
    <scope>NUCLEOTIDE SEQUENCE [LARGE SCALE GENOMIC DNA]</scope>
    <source>
        <strain evidence="1 2">NRRL 64651</strain>
    </source>
</reference>
<dbReference type="SUPFAM" id="SSF159501">
    <property type="entry name" value="EreA/ChaN-like"/>
    <property type="match status" value="1"/>
</dbReference>
<dbReference type="Proteomes" id="UP001498421">
    <property type="component" value="Unassembled WGS sequence"/>
</dbReference>
<dbReference type="PANTHER" id="PTHR31299:SF0">
    <property type="entry name" value="ESTERASE, PUTATIVE (AFU_ORTHOLOGUE AFUA_1G05850)-RELATED"/>
    <property type="match status" value="1"/>
</dbReference>
<accession>A0ABR1HXC1</accession>
<gene>
    <name evidence="1" type="ORF">QQZ08_007810</name>
</gene>
<evidence type="ECO:0000313" key="2">
    <source>
        <dbReference type="Proteomes" id="UP001498421"/>
    </source>
</evidence>
<proteinExistence type="predicted"/>